<keyword evidence="2" id="KW-0238">DNA-binding</keyword>
<gene>
    <name evidence="6" type="ORF">SAMN05216353_10547</name>
</gene>
<organism evidence="6 7">
    <name type="scientific">Halobacillus alkaliphilus</name>
    <dbReference type="NCBI Taxonomy" id="396056"/>
    <lineage>
        <taxon>Bacteria</taxon>
        <taxon>Bacillati</taxon>
        <taxon>Bacillota</taxon>
        <taxon>Bacilli</taxon>
        <taxon>Bacillales</taxon>
        <taxon>Bacillaceae</taxon>
        <taxon>Halobacillus</taxon>
    </lineage>
</organism>
<evidence type="ECO:0000256" key="2">
    <source>
        <dbReference type="ARBA" id="ARBA00023125"/>
    </source>
</evidence>
<dbReference type="EMBL" id="FOOG01000005">
    <property type="protein sequence ID" value="SFF67411.1"/>
    <property type="molecule type" value="Genomic_DNA"/>
</dbReference>
<dbReference type="GO" id="GO:0003700">
    <property type="term" value="F:DNA-binding transcription factor activity"/>
    <property type="evidence" value="ECO:0007669"/>
    <property type="project" value="TreeGrafter"/>
</dbReference>
<dbReference type="InterPro" id="IPR046335">
    <property type="entry name" value="LacI/GalR-like_sensor"/>
</dbReference>
<protein>
    <submittedName>
        <fullName evidence="6">Transcriptional regulator, LacI family</fullName>
    </submittedName>
</protein>
<evidence type="ECO:0000313" key="7">
    <source>
        <dbReference type="Proteomes" id="UP000198897"/>
    </source>
</evidence>
<evidence type="ECO:0000256" key="3">
    <source>
        <dbReference type="ARBA" id="ARBA00023163"/>
    </source>
</evidence>
<dbReference type="CDD" id="cd01392">
    <property type="entry name" value="HTH_LacI"/>
    <property type="match status" value="1"/>
</dbReference>
<dbReference type="Pfam" id="PF13377">
    <property type="entry name" value="Peripla_BP_3"/>
    <property type="match status" value="1"/>
</dbReference>
<dbReference type="InterPro" id="IPR028082">
    <property type="entry name" value="Peripla_BP_I"/>
</dbReference>
<dbReference type="SMART" id="SM00354">
    <property type="entry name" value="HTH_LACI"/>
    <property type="match status" value="1"/>
</dbReference>
<dbReference type="AlphaFoldDB" id="A0A1I2KQL5"/>
<dbReference type="PROSITE" id="PS50943">
    <property type="entry name" value="HTH_CROC1"/>
    <property type="match status" value="1"/>
</dbReference>
<dbReference type="Pfam" id="PF00356">
    <property type="entry name" value="LacI"/>
    <property type="match status" value="1"/>
</dbReference>
<dbReference type="Proteomes" id="UP000198897">
    <property type="component" value="Unassembled WGS sequence"/>
</dbReference>
<accession>A0A1I2KQL5</accession>
<dbReference type="PANTHER" id="PTHR30146:SF109">
    <property type="entry name" value="HTH-TYPE TRANSCRIPTIONAL REGULATOR GALS"/>
    <property type="match status" value="1"/>
</dbReference>
<dbReference type="SUPFAM" id="SSF47413">
    <property type="entry name" value="lambda repressor-like DNA-binding domains"/>
    <property type="match status" value="1"/>
</dbReference>
<sequence>MSTIKDIAKAAGVSITTVSRALNGYSDVSIKTKQRIHDIAKELEYSPNALARSLVMKKTKTIGLLVSGLNRSGSKDHIVMDVLTGIHEYCGEYEYDIVLFSTSTSRQGEKTYTQLCRERRVDGVIVQGIKKDDPYLIEILNSDIPCVLVDVPAEGEKVGFVTTDNVEGAMKAIDHLVSLGHDKIAMVNGHDQAFVSQERLKGFKLGLENLEKTFHPRLVVNGDYDEAISEEKAFQLLQHHPEITAVFCASDLMAFGVMRAARRHGLRVPEDLSIVGYDDIALASYVSPPLTTIAQDTFEMGYAAARLLVGILEETEVERICMVDNELKIRETTIKQAKIKK</sequence>
<name>A0A1I2KQL5_9BACI</name>
<dbReference type="OrthoDB" id="9775106at2"/>
<dbReference type="PROSITE" id="PS50932">
    <property type="entry name" value="HTH_LACI_2"/>
    <property type="match status" value="1"/>
</dbReference>
<proteinExistence type="predicted"/>
<feature type="domain" description="HTH cro/C1-type" evidence="5">
    <location>
        <begin position="3"/>
        <end position="50"/>
    </location>
</feature>
<keyword evidence="7" id="KW-1185">Reference proteome</keyword>
<dbReference type="PROSITE" id="PS00356">
    <property type="entry name" value="HTH_LACI_1"/>
    <property type="match status" value="1"/>
</dbReference>
<dbReference type="Gene3D" id="3.40.50.2300">
    <property type="match status" value="2"/>
</dbReference>
<evidence type="ECO:0000259" key="5">
    <source>
        <dbReference type="PROSITE" id="PS50943"/>
    </source>
</evidence>
<dbReference type="CDD" id="cd06267">
    <property type="entry name" value="PBP1_LacI_sugar_binding-like"/>
    <property type="match status" value="1"/>
</dbReference>
<dbReference type="PRINTS" id="PR00036">
    <property type="entry name" value="HTHLACI"/>
</dbReference>
<feature type="domain" description="HTH lacI-type" evidence="4">
    <location>
        <begin position="2"/>
        <end position="56"/>
    </location>
</feature>
<dbReference type="InterPro" id="IPR000843">
    <property type="entry name" value="HTH_LacI"/>
</dbReference>
<keyword evidence="3" id="KW-0804">Transcription</keyword>
<dbReference type="GO" id="GO:0000976">
    <property type="term" value="F:transcription cis-regulatory region binding"/>
    <property type="evidence" value="ECO:0007669"/>
    <property type="project" value="TreeGrafter"/>
</dbReference>
<evidence type="ECO:0000256" key="1">
    <source>
        <dbReference type="ARBA" id="ARBA00023015"/>
    </source>
</evidence>
<dbReference type="InterPro" id="IPR010982">
    <property type="entry name" value="Lambda_DNA-bd_dom_sf"/>
</dbReference>
<reference evidence="7" key="1">
    <citation type="submission" date="2016-10" db="EMBL/GenBank/DDBJ databases">
        <authorList>
            <person name="Varghese N."/>
            <person name="Submissions S."/>
        </authorList>
    </citation>
    <scope>NUCLEOTIDE SEQUENCE [LARGE SCALE GENOMIC DNA]</scope>
    <source>
        <strain evidence="7">FP5</strain>
    </source>
</reference>
<dbReference type="RefSeq" id="WP_089750628.1">
    <property type="nucleotide sequence ID" value="NZ_FOOG01000005.1"/>
</dbReference>
<keyword evidence="1" id="KW-0805">Transcription regulation</keyword>
<dbReference type="InterPro" id="IPR001387">
    <property type="entry name" value="Cro/C1-type_HTH"/>
</dbReference>
<dbReference type="PANTHER" id="PTHR30146">
    <property type="entry name" value="LACI-RELATED TRANSCRIPTIONAL REPRESSOR"/>
    <property type="match status" value="1"/>
</dbReference>
<evidence type="ECO:0000313" key="6">
    <source>
        <dbReference type="EMBL" id="SFF67411.1"/>
    </source>
</evidence>
<evidence type="ECO:0000259" key="4">
    <source>
        <dbReference type="PROSITE" id="PS50932"/>
    </source>
</evidence>
<dbReference type="Gene3D" id="1.10.260.40">
    <property type="entry name" value="lambda repressor-like DNA-binding domains"/>
    <property type="match status" value="1"/>
</dbReference>
<dbReference type="SUPFAM" id="SSF53822">
    <property type="entry name" value="Periplasmic binding protein-like I"/>
    <property type="match status" value="1"/>
</dbReference>